<protein>
    <submittedName>
        <fullName evidence="1">Uncharacterized protein</fullName>
    </submittedName>
</protein>
<dbReference type="EMBL" id="CP012023">
    <property type="protein sequence ID" value="ALI54631.1"/>
    <property type="molecule type" value="Genomic_DNA"/>
</dbReference>
<dbReference type="STRING" id="1397108.IMCC12053_683"/>
<dbReference type="Proteomes" id="UP000064920">
    <property type="component" value="Chromosome"/>
</dbReference>
<proteinExistence type="predicted"/>
<evidence type="ECO:0000313" key="2">
    <source>
        <dbReference type="Proteomes" id="UP000064920"/>
    </source>
</evidence>
<accession>A0A0P0A9V1</accession>
<organism evidence="1 2">
    <name type="scientific">Celeribacter marinus</name>
    <dbReference type="NCBI Taxonomy" id="1397108"/>
    <lineage>
        <taxon>Bacteria</taxon>
        <taxon>Pseudomonadati</taxon>
        <taxon>Pseudomonadota</taxon>
        <taxon>Alphaproteobacteria</taxon>
        <taxon>Rhodobacterales</taxon>
        <taxon>Roseobacteraceae</taxon>
        <taxon>Celeribacter</taxon>
    </lineage>
</organism>
<name>A0A0P0A9V1_9RHOB</name>
<gene>
    <name evidence="1" type="ORF">IMCC12053_683</name>
</gene>
<keyword evidence="2" id="KW-1185">Reference proteome</keyword>
<dbReference type="KEGG" id="cmar:IMCC12053_683"/>
<sequence length="46" mass="5207">MQIARSGLQRLCEFARIWGLTLSMRLPLRHAWGKIDINTINLAGKG</sequence>
<evidence type="ECO:0000313" key="1">
    <source>
        <dbReference type="EMBL" id="ALI54631.1"/>
    </source>
</evidence>
<dbReference type="AlphaFoldDB" id="A0A0P0A9V1"/>
<reference evidence="2" key="1">
    <citation type="submission" date="2015-05" db="EMBL/GenBank/DDBJ databases">
        <authorList>
            <person name="Oh H.-M."/>
            <person name="Yang J.-A."/>
            <person name="Cho J.-C."/>
            <person name="Kang I."/>
        </authorList>
    </citation>
    <scope>NUCLEOTIDE SEQUENCE [LARGE SCALE GENOMIC DNA]</scope>
    <source>
        <strain evidence="2">IMCC 12053</strain>
    </source>
</reference>
<dbReference type="PATRIC" id="fig|1397108.4.peg.708"/>